<feature type="transmembrane region" description="Helical" evidence="2">
    <location>
        <begin position="47"/>
        <end position="67"/>
    </location>
</feature>
<reference evidence="3 4" key="1">
    <citation type="journal article" date="2024" name="Nat. Commun.">
        <title>Phylogenomics reveals the evolutionary origins of lichenization in chlorophyte algae.</title>
        <authorList>
            <person name="Puginier C."/>
            <person name="Libourel C."/>
            <person name="Otte J."/>
            <person name="Skaloud P."/>
            <person name="Haon M."/>
            <person name="Grisel S."/>
            <person name="Petersen M."/>
            <person name="Berrin J.G."/>
            <person name="Delaux P.M."/>
            <person name="Dal Grande F."/>
            <person name="Keller J."/>
        </authorList>
    </citation>
    <scope>NUCLEOTIDE SEQUENCE [LARGE SCALE GENOMIC DNA]</scope>
    <source>
        <strain evidence="3 4">SAG 2036</strain>
    </source>
</reference>
<feature type="region of interest" description="Disordered" evidence="1">
    <location>
        <begin position="1"/>
        <end position="27"/>
    </location>
</feature>
<dbReference type="AlphaFoldDB" id="A0AAW1NIX7"/>
<evidence type="ECO:0000313" key="4">
    <source>
        <dbReference type="Proteomes" id="UP001465755"/>
    </source>
</evidence>
<evidence type="ECO:0000313" key="3">
    <source>
        <dbReference type="EMBL" id="KAK9787994.1"/>
    </source>
</evidence>
<dbReference type="Proteomes" id="UP001465755">
    <property type="component" value="Unassembled WGS sequence"/>
</dbReference>
<protein>
    <recommendedName>
        <fullName evidence="5">High light inducible protein</fullName>
    </recommendedName>
</protein>
<accession>A0AAW1NIX7</accession>
<keyword evidence="2" id="KW-1133">Transmembrane helix</keyword>
<evidence type="ECO:0000256" key="2">
    <source>
        <dbReference type="SAM" id="Phobius"/>
    </source>
</evidence>
<evidence type="ECO:0000256" key="1">
    <source>
        <dbReference type="SAM" id="MobiDB-lite"/>
    </source>
</evidence>
<evidence type="ECO:0008006" key="5">
    <source>
        <dbReference type="Google" id="ProtNLM"/>
    </source>
</evidence>
<sequence>MQRLGIQQHGARTAKTPKGVTEPKLNPEVPPGTFGFVDNAERLNSRAAMIGFFALIILEAILGKGLLETLGLGIGGGLGFEL</sequence>
<organism evidence="3 4">
    <name type="scientific">Symbiochloris irregularis</name>
    <dbReference type="NCBI Taxonomy" id="706552"/>
    <lineage>
        <taxon>Eukaryota</taxon>
        <taxon>Viridiplantae</taxon>
        <taxon>Chlorophyta</taxon>
        <taxon>core chlorophytes</taxon>
        <taxon>Trebouxiophyceae</taxon>
        <taxon>Trebouxiales</taxon>
        <taxon>Trebouxiaceae</taxon>
        <taxon>Symbiochloris</taxon>
    </lineage>
</organism>
<comment type="caution">
    <text evidence="3">The sequence shown here is derived from an EMBL/GenBank/DDBJ whole genome shotgun (WGS) entry which is preliminary data.</text>
</comment>
<keyword evidence="4" id="KW-1185">Reference proteome</keyword>
<dbReference type="EMBL" id="JALJOQ010000237">
    <property type="protein sequence ID" value="KAK9787994.1"/>
    <property type="molecule type" value="Genomic_DNA"/>
</dbReference>
<keyword evidence="2" id="KW-0812">Transmembrane</keyword>
<proteinExistence type="predicted"/>
<keyword evidence="2" id="KW-0472">Membrane</keyword>
<name>A0AAW1NIX7_9CHLO</name>
<gene>
    <name evidence="3" type="ORF">WJX73_006978</name>
</gene>
<dbReference type="SUPFAM" id="SSF103511">
    <property type="entry name" value="Chlorophyll a-b binding protein"/>
    <property type="match status" value="1"/>
</dbReference>